<dbReference type="PATRIC" id="fig|1526658.3.peg.3498"/>
<dbReference type="Proteomes" id="UP000037822">
    <property type="component" value="Unassembled WGS sequence"/>
</dbReference>
<name>A0A0N1F6Y9_9HYPH</name>
<accession>A0A0N1F6Y9</accession>
<gene>
    <name evidence="1" type="ORF">AE618_02200</name>
</gene>
<dbReference type="InterPro" id="IPR037165">
    <property type="entry name" value="AldOxase/xan_DH_Mopterin-bd_sf"/>
</dbReference>
<organism evidence="1 2">
    <name type="scientific">Bosea vaviloviae</name>
    <dbReference type="NCBI Taxonomy" id="1526658"/>
    <lineage>
        <taxon>Bacteria</taxon>
        <taxon>Pseudomonadati</taxon>
        <taxon>Pseudomonadota</taxon>
        <taxon>Alphaproteobacteria</taxon>
        <taxon>Hyphomicrobiales</taxon>
        <taxon>Boseaceae</taxon>
        <taxon>Bosea</taxon>
    </lineage>
</organism>
<dbReference type="AlphaFoldDB" id="A0A0N1F6Y9"/>
<dbReference type="GO" id="GO:0016491">
    <property type="term" value="F:oxidoreductase activity"/>
    <property type="evidence" value="ECO:0007669"/>
    <property type="project" value="InterPro"/>
</dbReference>
<sequence length="92" mass="9686">MQAVSWALKEAVTFTRAEVTSASWESYPILRFSEVPAVSVEIVSRPELPPLGAGEAAQGPTAAALANAVHAALGVRVRQMPITGDRIIAAME</sequence>
<proteinExistence type="predicted"/>
<dbReference type="Gene3D" id="3.30.365.10">
    <property type="entry name" value="Aldehyde oxidase/xanthine dehydrogenase, molybdopterin binding domain"/>
    <property type="match status" value="1"/>
</dbReference>
<dbReference type="EMBL" id="LGSZ01000013">
    <property type="protein sequence ID" value="KPH82733.1"/>
    <property type="molecule type" value="Genomic_DNA"/>
</dbReference>
<dbReference type="PANTHER" id="PTHR47495">
    <property type="entry name" value="ALDEHYDE DEHYDROGENASE"/>
    <property type="match status" value="1"/>
</dbReference>
<dbReference type="PANTHER" id="PTHR47495:SF1">
    <property type="entry name" value="BLL3820 PROTEIN"/>
    <property type="match status" value="1"/>
</dbReference>
<dbReference type="SUPFAM" id="SSF56003">
    <property type="entry name" value="Molybdenum cofactor-binding domain"/>
    <property type="match status" value="1"/>
</dbReference>
<protein>
    <submittedName>
        <fullName evidence="1">Aldehyde dehydrogenase</fullName>
    </submittedName>
</protein>
<keyword evidence="2" id="KW-1185">Reference proteome</keyword>
<comment type="caution">
    <text evidence="1">The sequence shown here is derived from an EMBL/GenBank/DDBJ whole genome shotgun (WGS) entry which is preliminary data.</text>
</comment>
<reference evidence="1 2" key="1">
    <citation type="submission" date="2015-07" db="EMBL/GenBank/DDBJ databases">
        <title>Whole genome sequencing of Bosea vaviloviae isolated from cave pool.</title>
        <authorList>
            <person name="Tan N.E.H."/>
            <person name="Lee Y.P."/>
            <person name="Gan H.M."/>
            <person name="Barton H."/>
            <person name="Savka M.A."/>
        </authorList>
    </citation>
    <scope>NUCLEOTIDE SEQUENCE [LARGE SCALE GENOMIC DNA]</scope>
    <source>
        <strain evidence="1 2">SD260</strain>
    </source>
</reference>
<dbReference type="InterPro" id="IPR052516">
    <property type="entry name" value="N-heterocyclic_Hydroxylase"/>
</dbReference>
<evidence type="ECO:0000313" key="1">
    <source>
        <dbReference type="EMBL" id="KPH82733.1"/>
    </source>
</evidence>
<evidence type="ECO:0000313" key="2">
    <source>
        <dbReference type="Proteomes" id="UP000037822"/>
    </source>
</evidence>